<dbReference type="AlphaFoldDB" id="A0A195FVC8"/>
<organism evidence="2 3">
    <name type="scientific">Trachymyrmex septentrionalis</name>
    <dbReference type="NCBI Taxonomy" id="34720"/>
    <lineage>
        <taxon>Eukaryota</taxon>
        <taxon>Metazoa</taxon>
        <taxon>Ecdysozoa</taxon>
        <taxon>Arthropoda</taxon>
        <taxon>Hexapoda</taxon>
        <taxon>Insecta</taxon>
        <taxon>Pterygota</taxon>
        <taxon>Neoptera</taxon>
        <taxon>Endopterygota</taxon>
        <taxon>Hymenoptera</taxon>
        <taxon>Apocrita</taxon>
        <taxon>Aculeata</taxon>
        <taxon>Formicoidea</taxon>
        <taxon>Formicidae</taxon>
        <taxon>Myrmicinae</taxon>
        <taxon>Trachymyrmex</taxon>
    </lineage>
</organism>
<gene>
    <name evidence="2" type="ORF">ALC56_01688</name>
</gene>
<keyword evidence="3" id="KW-1185">Reference proteome</keyword>
<evidence type="ECO:0000313" key="2">
    <source>
        <dbReference type="EMBL" id="KYN43819.1"/>
    </source>
</evidence>
<protein>
    <submittedName>
        <fullName evidence="2">Uncharacterized protein</fullName>
    </submittedName>
</protein>
<evidence type="ECO:0000313" key="3">
    <source>
        <dbReference type="Proteomes" id="UP000078541"/>
    </source>
</evidence>
<feature type="compositionally biased region" description="Acidic residues" evidence="1">
    <location>
        <begin position="27"/>
        <end position="42"/>
    </location>
</feature>
<dbReference type="EMBL" id="KQ981272">
    <property type="protein sequence ID" value="KYN43819.1"/>
    <property type="molecule type" value="Genomic_DNA"/>
</dbReference>
<proteinExistence type="predicted"/>
<dbReference type="Proteomes" id="UP000078541">
    <property type="component" value="Unassembled WGS sequence"/>
</dbReference>
<feature type="compositionally biased region" description="Basic and acidic residues" evidence="1">
    <location>
        <begin position="13"/>
        <end position="25"/>
    </location>
</feature>
<evidence type="ECO:0000256" key="1">
    <source>
        <dbReference type="SAM" id="MobiDB-lite"/>
    </source>
</evidence>
<sequence length="87" mass="10391">MTKKPKRFLEIRIQEEQDHNDHNFESDNAEDSVREDDSDSEDYVVPNDHVSKPRKWLDYIMFLTTNNTEEDEPSTVKEALNGMYRKK</sequence>
<reference evidence="2 3" key="1">
    <citation type="submission" date="2016-03" db="EMBL/GenBank/DDBJ databases">
        <title>Trachymyrmex septentrionalis WGS genome.</title>
        <authorList>
            <person name="Nygaard S."/>
            <person name="Hu H."/>
            <person name="Boomsma J."/>
            <person name="Zhang G."/>
        </authorList>
    </citation>
    <scope>NUCLEOTIDE SEQUENCE [LARGE SCALE GENOMIC DNA]</scope>
    <source>
        <strain evidence="2">Tsep2-gDNA-1</strain>
        <tissue evidence="2">Whole body</tissue>
    </source>
</reference>
<name>A0A195FVC8_9HYME</name>
<accession>A0A195FVC8</accession>
<feature type="region of interest" description="Disordered" evidence="1">
    <location>
        <begin position="13"/>
        <end position="48"/>
    </location>
</feature>